<keyword evidence="1" id="KW-0472">Membrane</keyword>
<dbReference type="Proteomes" id="UP000075430">
    <property type="component" value="Unassembled WGS sequence"/>
</dbReference>
<gene>
    <name evidence="2" type="ORF">AXI58_14100</name>
</gene>
<evidence type="ECO:0000313" key="2">
    <source>
        <dbReference type="EMBL" id="KXZ20766.1"/>
    </source>
</evidence>
<dbReference type="EMBL" id="LSBA01000009">
    <property type="protein sequence ID" value="KXZ20766.1"/>
    <property type="molecule type" value="Genomic_DNA"/>
</dbReference>
<protein>
    <submittedName>
        <fullName evidence="2">Uncharacterized protein</fullName>
    </submittedName>
</protein>
<dbReference type="AlphaFoldDB" id="A0A150F8F1"/>
<reference evidence="3" key="1">
    <citation type="submission" date="2016-02" db="EMBL/GenBank/DDBJ databases">
        <authorList>
            <person name="Dunlap C."/>
        </authorList>
    </citation>
    <scope>NUCLEOTIDE SEQUENCE [LARGE SCALE GENOMIC DNA]</scope>
    <source>
        <strain evidence="3">NRRL B-41092</strain>
    </source>
</reference>
<feature type="transmembrane region" description="Helical" evidence="1">
    <location>
        <begin position="65"/>
        <end position="82"/>
    </location>
</feature>
<sequence>MFSSLNSSIYFIISFFKFLSVFYYKVQFPLEIDLTSRDKFLTNSFLKKVFKGIKYFNLISNMTKNKLFCHVFFLLASFFGKMKKFY</sequence>
<accession>A0A150F8F1</accession>
<evidence type="ECO:0000313" key="3">
    <source>
        <dbReference type="Proteomes" id="UP000075430"/>
    </source>
</evidence>
<keyword evidence="1" id="KW-0812">Transmembrane</keyword>
<dbReference type="STRING" id="1793963.AXI58_14100"/>
<comment type="caution">
    <text evidence="2">The sequence shown here is derived from an EMBL/GenBank/DDBJ whole genome shotgun (WGS) entry which is preliminary data.</text>
</comment>
<keyword evidence="1" id="KW-1133">Transmembrane helix</keyword>
<feature type="transmembrane region" description="Helical" evidence="1">
    <location>
        <begin position="7"/>
        <end position="24"/>
    </location>
</feature>
<keyword evidence="3" id="KW-1185">Reference proteome</keyword>
<proteinExistence type="predicted"/>
<evidence type="ECO:0000256" key="1">
    <source>
        <dbReference type="SAM" id="Phobius"/>
    </source>
</evidence>
<name>A0A150F8F1_9BACI</name>
<organism evidence="2 3">
    <name type="scientific">Bacillus nakamurai</name>
    <dbReference type="NCBI Taxonomy" id="1793963"/>
    <lineage>
        <taxon>Bacteria</taxon>
        <taxon>Bacillati</taxon>
        <taxon>Bacillota</taxon>
        <taxon>Bacilli</taxon>
        <taxon>Bacillales</taxon>
        <taxon>Bacillaceae</taxon>
        <taxon>Bacillus</taxon>
    </lineage>
</organism>